<evidence type="ECO:0000313" key="3">
    <source>
        <dbReference type="Proteomes" id="UP001056756"/>
    </source>
</evidence>
<name>A0A9J6ZH96_9BACL</name>
<protein>
    <recommendedName>
        <fullName evidence="4">Zinc-finger domain-containing protein</fullName>
    </recommendedName>
</protein>
<keyword evidence="1" id="KW-0472">Membrane</keyword>
<dbReference type="Proteomes" id="UP001056756">
    <property type="component" value="Chromosome"/>
</dbReference>
<organism evidence="2 3">
    <name type="scientific">Candidatus Pristimantibacillus lignocellulolyticus</name>
    <dbReference type="NCBI Taxonomy" id="2994561"/>
    <lineage>
        <taxon>Bacteria</taxon>
        <taxon>Bacillati</taxon>
        <taxon>Bacillota</taxon>
        <taxon>Bacilli</taxon>
        <taxon>Bacillales</taxon>
        <taxon>Paenibacillaceae</taxon>
        <taxon>Candidatus Pristimantibacillus</taxon>
    </lineage>
</organism>
<reference evidence="2" key="1">
    <citation type="submission" date="2022-05" db="EMBL/GenBank/DDBJ databases">
        <title>Novel bacterial taxa in a minimal lignocellulolytic consortium and its capacity to transform plastics disclosed by genome-resolved metagenomics.</title>
        <authorList>
            <person name="Rodriguez C.A.D."/>
            <person name="Diaz-Garcia L."/>
            <person name="Herrera K."/>
            <person name="Tarazona N.A."/>
            <person name="Sproer C."/>
            <person name="Overmann J."/>
            <person name="Jimenez D.J."/>
        </authorList>
    </citation>
    <scope>NUCLEOTIDE SEQUENCE</scope>
    <source>
        <strain evidence="2">MAG5</strain>
    </source>
</reference>
<proteinExistence type="predicted"/>
<dbReference type="EMBL" id="CP097899">
    <property type="protein sequence ID" value="URN95563.1"/>
    <property type="molecule type" value="Genomic_DNA"/>
</dbReference>
<keyword evidence="1" id="KW-0812">Transmembrane</keyword>
<keyword evidence="1" id="KW-1133">Transmembrane helix</keyword>
<sequence length="158" mass="18199">MKDQLMHISEQEMIAYIRNEGSEQLRERVELEIQLCEQCMERFVLLLDQLPTDSTLDPEVVSNQVMDTIRQQAVVTKPRWIQRPVVQYGIAASITLLLVTSGLMSTVSHTLVKLDRTVQSQNIEQLPAPESSAETRSEKWLDKASRWIEAVQDSRFEK</sequence>
<gene>
    <name evidence="2" type="ORF">NAG76_04780</name>
</gene>
<feature type="transmembrane region" description="Helical" evidence="1">
    <location>
        <begin position="85"/>
        <end position="104"/>
    </location>
</feature>
<dbReference type="AlphaFoldDB" id="A0A9J6ZH96"/>
<evidence type="ECO:0008006" key="4">
    <source>
        <dbReference type="Google" id="ProtNLM"/>
    </source>
</evidence>
<evidence type="ECO:0000256" key="1">
    <source>
        <dbReference type="SAM" id="Phobius"/>
    </source>
</evidence>
<dbReference type="KEGG" id="plig:NAG76_04780"/>
<evidence type="ECO:0000313" key="2">
    <source>
        <dbReference type="EMBL" id="URN95563.1"/>
    </source>
</evidence>
<accession>A0A9J6ZH96</accession>